<accession>A0A239CR40</accession>
<dbReference type="Proteomes" id="UP000198282">
    <property type="component" value="Unassembled WGS sequence"/>
</dbReference>
<keyword evidence="3" id="KW-1185">Reference proteome</keyword>
<evidence type="ECO:0000313" key="2">
    <source>
        <dbReference type="EMBL" id="SNS22726.1"/>
    </source>
</evidence>
<dbReference type="AlphaFoldDB" id="A0A239CR40"/>
<evidence type="ECO:0000313" key="3">
    <source>
        <dbReference type="Proteomes" id="UP000198282"/>
    </source>
</evidence>
<dbReference type="InterPro" id="IPR017520">
    <property type="entry name" value="CHP03086"/>
</dbReference>
<dbReference type="OrthoDB" id="5185819at2"/>
<name>A0A239CR40_9ACTN</name>
<dbReference type="InterPro" id="IPR034660">
    <property type="entry name" value="DinB/YfiT-like"/>
</dbReference>
<dbReference type="RefSeq" id="WP_089206591.1">
    <property type="nucleotide sequence ID" value="NZ_FZOD01000006.1"/>
</dbReference>
<sequence>MNEIAARYRVRADIFAAKIAAVRPGRWSNPSPCEEWTAKDVVGHIVDMHGAMLGPLGRSLSRAPSVEEDPLAAFASARADIEALLDDPATAASEVATPAGRLSVEQHIDQVVSADMVVHGWDLARATGQDDTIDPAEIVAIWPGVQQIPDEMRIPGAFGPGIVVFGPEVEVLHDAPLQHRVLGLLGRDPHWSA</sequence>
<dbReference type="InterPro" id="IPR017517">
    <property type="entry name" value="Maleyloyr_isom"/>
</dbReference>
<dbReference type="Gene3D" id="1.20.120.450">
    <property type="entry name" value="dinb family like domain"/>
    <property type="match status" value="1"/>
</dbReference>
<dbReference type="GO" id="GO:0046872">
    <property type="term" value="F:metal ion binding"/>
    <property type="evidence" value="ECO:0007669"/>
    <property type="project" value="InterPro"/>
</dbReference>
<reference evidence="2 3" key="1">
    <citation type="submission" date="2017-06" db="EMBL/GenBank/DDBJ databases">
        <authorList>
            <person name="Kim H.J."/>
            <person name="Triplett B.A."/>
        </authorList>
    </citation>
    <scope>NUCLEOTIDE SEQUENCE [LARGE SCALE GENOMIC DNA]</scope>
    <source>
        <strain evidence="2 3">CGMCC 4.2132</strain>
    </source>
</reference>
<feature type="domain" description="Mycothiol-dependent maleylpyruvate isomerase metal-binding" evidence="1">
    <location>
        <begin position="13"/>
        <end position="122"/>
    </location>
</feature>
<protein>
    <submittedName>
        <fullName evidence="2">TIGR03086 family protein</fullName>
    </submittedName>
</protein>
<dbReference type="NCBIfam" id="TIGR03083">
    <property type="entry name" value="maleylpyruvate isomerase family mycothiol-dependent enzyme"/>
    <property type="match status" value="1"/>
</dbReference>
<dbReference type="Pfam" id="PF11716">
    <property type="entry name" value="MDMPI_N"/>
    <property type="match status" value="1"/>
</dbReference>
<gene>
    <name evidence="2" type="ORF">SAMN05216276_100645</name>
</gene>
<proteinExistence type="predicted"/>
<dbReference type="EMBL" id="FZOD01000006">
    <property type="protein sequence ID" value="SNS22726.1"/>
    <property type="molecule type" value="Genomic_DNA"/>
</dbReference>
<dbReference type="InterPro" id="IPR024344">
    <property type="entry name" value="MDMPI_metal-binding"/>
</dbReference>
<evidence type="ECO:0000259" key="1">
    <source>
        <dbReference type="Pfam" id="PF11716"/>
    </source>
</evidence>
<dbReference type="NCBIfam" id="TIGR03086">
    <property type="entry name" value="TIGR03086 family metal-binding protein"/>
    <property type="match status" value="1"/>
</dbReference>
<dbReference type="SUPFAM" id="SSF109854">
    <property type="entry name" value="DinB/YfiT-like putative metalloenzymes"/>
    <property type="match status" value="1"/>
</dbReference>
<organism evidence="2 3">
    <name type="scientific">Streptosporangium subroseum</name>
    <dbReference type="NCBI Taxonomy" id="106412"/>
    <lineage>
        <taxon>Bacteria</taxon>
        <taxon>Bacillati</taxon>
        <taxon>Actinomycetota</taxon>
        <taxon>Actinomycetes</taxon>
        <taxon>Streptosporangiales</taxon>
        <taxon>Streptosporangiaceae</taxon>
        <taxon>Streptosporangium</taxon>
    </lineage>
</organism>